<proteinExistence type="inferred from homology"/>
<gene>
    <name evidence="5" type="ORF">SCFA_610011</name>
</gene>
<dbReference type="EMBL" id="CAADRM010000127">
    <property type="protein sequence ID" value="VFU17092.1"/>
    <property type="molecule type" value="Genomic_DNA"/>
</dbReference>
<dbReference type="PANTHER" id="PTHR43179">
    <property type="entry name" value="RHAMNOSYLTRANSFERASE WBBL"/>
    <property type="match status" value="1"/>
</dbReference>
<keyword evidence="3" id="KW-0808">Transferase</keyword>
<dbReference type="Gene3D" id="3.90.550.10">
    <property type="entry name" value="Spore Coat Polysaccharide Biosynthesis Protein SpsA, Chain A"/>
    <property type="match status" value="1"/>
</dbReference>
<dbReference type="GO" id="GO:0016757">
    <property type="term" value="F:glycosyltransferase activity"/>
    <property type="evidence" value="ECO:0007669"/>
    <property type="project" value="UniProtKB-KW"/>
</dbReference>
<evidence type="ECO:0000256" key="2">
    <source>
        <dbReference type="ARBA" id="ARBA00022676"/>
    </source>
</evidence>
<keyword evidence="2" id="KW-0328">Glycosyltransferase</keyword>
<dbReference type="AlphaFoldDB" id="A0A485M5J3"/>
<dbReference type="CDD" id="cd04186">
    <property type="entry name" value="GT_2_like_c"/>
    <property type="match status" value="1"/>
</dbReference>
<reference evidence="5" key="1">
    <citation type="submission" date="2019-03" db="EMBL/GenBank/DDBJ databases">
        <authorList>
            <person name="Hao L."/>
        </authorList>
    </citation>
    <scope>NUCLEOTIDE SEQUENCE</scope>
</reference>
<evidence type="ECO:0000313" key="5">
    <source>
        <dbReference type="EMBL" id="VFU17092.1"/>
    </source>
</evidence>
<dbReference type="SUPFAM" id="SSF53448">
    <property type="entry name" value="Nucleotide-diphospho-sugar transferases"/>
    <property type="match status" value="1"/>
</dbReference>
<feature type="domain" description="Glycosyltransferase 2-like" evidence="4">
    <location>
        <begin position="7"/>
        <end position="132"/>
    </location>
</feature>
<dbReference type="InterPro" id="IPR029044">
    <property type="entry name" value="Nucleotide-diphossugar_trans"/>
</dbReference>
<sequence>MKTDVFIVILNWNSSDETLSLVKNLNYLTNKDFRILVIDNDSKREQKEALTRLGNHVSRVIYNTKNLGYAGGNNIGIEYAMNEGADYVWILNPDIRTEPDALELLIESMKKDKSIAAIGPRICFRNDKKKIFSDGGRVDPTRGYFTYHEHSTEYIDDHPASKLHYDIDYVDGSAILMQTSAVRKTGLFREDFFLYFEETEWCMRAKRLGWNLAVNTRSVVYQRPSPKNYRYFYYMMRNRLWLAKLDGGRYKMTRSILLNQTIGSLRKISRKNFFQTVAAIHGLAAGCCLNPRVPCQK</sequence>
<dbReference type="PANTHER" id="PTHR43179:SF12">
    <property type="entry name" value="GALACTOFURANOSYLTRANSFERASE GLFT2"/>
    <property type="match status" value="1"/>
</dbReference>
<evidence type="ECO:0000256" key="3">
    <source>
        <dbReference type="ARBA" id="ARBA00022679"/>
    </source>
</evidence>
<organism evidence="5">
    <name type="scientific">anaerobic digester metagenome</name>
    <dbReference type="NCBI Taxonomy" id="1263854"/>
    <lineage>
        <taxon>unclassified sequences</taxon>
        <taxon>metagenomes</taxon>
        <taxon>ecological metagenomes</taxon>
    </lineage>
</organism>
<comment type="similarity">
    <text evidence="1">Belongs to the glycosyltransferase 2 family.</text>
</comment>
<evidence type="ECO:0000256" key="1">
    <source>
        <dbReference type="ARBA" id="ARBA00006739"/>
    </source>
</evidence>
<protein>
    <recommendedName>
        <fullName evidence="4">Glycosyltransferase 2-like domain-containing protein</fullName>
    </recommendedName>
</protein>
<accession>A0A485M5J3</accession>
<name>A0A485M5J3_9ZZZZ</name>
<dbReference type="Pfam" id="PF00535">
    <property type="entry name" value="Glycos_transf_2"/>
    <property type="match status" value="1"/>
</dbReference>
<dbReference type="InterPro" id="IPR001173">
    <property type="entry name" value="Glyco_trans_2-like"/>
</dbReference>
<evidence type="ECO:0000259" key="4">
    <source>
        <dbReference type="Pfam" id="PF00535"/>
    </source>
</evidence>